<dbReference type="AlphaFoldDB" id="A0A2N6NPK2"/>
<reference evidence="2 3" key="1">
    <citation type="journal article" date="2016" name="Appl. Microbiol. Biotechnol.">
        <title>Characterization of T-DNA insertion mutants with decreased virulence in the entomopathogenic fungus Beauveria bassiana JEF-007.</title>
        <authorList>
            <person name="Kim S."/>
            <person name="Lee S.J."/>
            <person name="Nai Y.S."/>
            <person name="Yu J.S."/>
            <person name="Lee M.R."/>
            <person name="Yang Y.T."/>
            <person name="Kim J.S."/>
        </authorList>
    </citation>
    <scope>NUCLEOTIDE SEQUENCE [LARGE SCALE GENOMIC DNA]</scope>
    <source>
        <strain evidence="2 3">JEF-007</strain>
    </source>
</reference>
<gene>
    <name evidence="2" type="ORF">BM221_003837</name>
</gene>
<proteinExistence type="predicted"/>
<organism evidence="2 3">
    <name type="scientific">Beauveria bassiana</name>
    <name type="common">White muscardine disease fungus</name>
    <name type="synonym">Tritirachium shiotae</name>
    <dbReference type="NCBI Taxonomy" id="176275"/>
    <lineage>
        <taxon>Eukaryota</taxon>
        <taxon>Fungi</taxon>
        <taxon>Dikarya</taxon>
        <taxon>Ascomycota</taxon>
        <taxon>Pezizomycotina</taxon>
        <taxon>Sordariomycetes</taxon>
        <taxon>Hypocreomycetidae</taxon>
        <taxon>Hypocreales</taxon>
        <taxon>Cordycipitaceae</taxon>
        <taxon>Beauveria</taxon>
    </lineage>
</organism>
<evidence type="ECO:0000313" key="2">
    <source>
        <dbReference type="EMBL" id="PMB69199.1"/>
    </source>
</evidence>
<comment type="caution">
    <text evidence="2">The sequence shown here is derived from an EMBL/GenBank/DDBJ whole genome shotgun (WGS) entry which is preliminary data.</text>
</comment>
<evidence type="ECO:0000256" key="1">
    <source>
        <dbReference type="SAM" id="MobiDB-lite"/>
    </source>
</evidence>
<name>A0A2N6NPK2_BEABA</name>
<feature type="compositionally biased region" description="Basic residues" evidence="1">
    <location>
        <begin position="10"/>
        <end position="21"/>
    </location>
</feature>
<accession>A0A2N6NPK2</accession>
<protein>
    <submittedName>
        <fullName evidence="2">Uncharacterized protein</fullName>
    </submittedName>
</protein>
<sequence>MAIRTSRPSKEHHGHQTRARTCHLEHPNTLRYLIRPRAVDAASFKPPPARACPLSPPTKVSIFSSIISITMSPSCGDEESVHTQRPGICPVPLTETPLPNANNDDEADSYYGDDIPPETG</sequence>
<dbReference type="Proteomes" id="UP000235728">
    <property type="component" value="Unassembled WGS sequence"/>
</dbReference>
<evidence type="ECO:0000313" key="3">
    <source>
        <dbReference type="Proteomes" id="UP000235728"/>
    </source>
</evidence>
<feature type="region of interest" description="Disordered" evidence="1">
    <location>
        <begin position="1"/>
        <end position="23"/>
    </location>
</feature>
<feature type="region of interest" description="Disordered" evidence="1">
    <location>
        <begin position="74"/>
        <end position="120"/>
    </location>
</feature>
<dbReference type="EMBL" id="MRVG01000004">
    <property type="protein sequence ID" value="PMB69199.1"/>
    <property type="molecule type" value="Genomic_DNA"/>
</dbReference>